<reference evidence="1" key="1">
    <citation type="submission" date="2022-07" db="EMBL/GenBank/DDBJ databases">
        <title>Phylogenomic reconstructions and comparative analyses of Kickxellomycotina fungi.</title>
        <authorList>
            <person name="Reynolds N.K."/>
            <person name="Stajich J.E."/>
            <person name="Barry K."/>
            <person name="Grigoriev I.V."/>
            <person name="Crous P."/>
            <person name="Smith M.E."/>
        </authorList>
    </citation>
    <scope>NUCLEOTIDE SEQUENCE</scope>
    <source>
        <strain evidence="1">CBS 190363</strain>
    </source>
</reference>
<proteinExistence type="predicted"/>
<protein>
    <submittedName>
        <fullName evidence="1">Uncharacterized protein</fullName>
    </submittedName>
</protein>
<gene>
    <name evidence="1" type="ORF">IWW38_000479</name>
</gene>
<keyword evidence="2" id="KW-1185">Reference proteome</keyword>
<evidence type="ECO:0000313" key="2">
    <source>
        <dbReference type="Proteomes" id="UP001139981"/>
    </source>
</evidence>
<organism evidence="1 2">
    <name type="scientific">Coemansia aciculifera</name>
    <dbReference type="NCBI Taxonomy" id="417176"/>
    <lineage>
        <taxon>Eukaryota</taxon>
        <taxon>Fungi</taxon>
        <taxon>Fungi incertae sedis</taxon>
        <taxon>Zoopagomycota</taxon>
        <taxon>Kickxellomycotina</taxon>
        <taxon>Kickxellomycetes</taxon>
        <taxon>Kickxellales</taxon>
        <taxon>Kickxellaceae</taxon>
        <taxon>Coemansia</taxon>
    </lineage>
</organism>
<dbReference type="EMBL" id="JANBVB010000005">
    <property type="protein sequence ID" value="KAJ2900426.1"/>
    <property type="molecule type" value="Genomic_DNA"/>
</dbReference>
<evidence type="ECO:0000313" key="1">
    <source>
        <dbReference type="EMBL" id="KAJ2900426.1"/>
    </source>
</evidence>
<comment type="caution">
    <text evidence="1">The sequence shown here is derived from an EMBL/GenBank/DDBJ whole genome shotgun (WGS) entry which is preliminary data.</text>
</comment>
<accession>A0ACC1M9J3</accession>
<name>A0ACC1M9J3_9FUNG</name>
<dbReference type="Proteomes" id="UP001139981">
    <property type="component" value="Unassembled WGS sequence"/>
</dbReference>
<sequence length="205" mass="23155">MLQIDARLGVLMSSLRQSHESAQLLAREVPLLADTARNLALLKTQADELRPVLASLDQLYAKLAASDVRWMPELVERESEFRHSRHTHYQQLQSSMDEQYADLRRQSVSERAANAERSFQRDLENYHQRQSSPLRMHRPPPPPSTRGLAEVVLAPNAWVRDDEAASGFFSDEEDEAEQASDGDGDDDDDKDTQPGISILGDDDFV</sequence>